<evidence type="ECO:0000256" key="2">
    <source>
        <dbReference type="ARBA" id="ARBA00023015"/>
    </source>
</evidence>
<evidence type="ECO:0000313" key="7">
    <source>
        <dbReference type="EMBL" id="TXB64494.1"/>
    </source>
</evidence>
<dbReference type="GO" id="GO:0016987">
    <property type="term" value="F:sigma factor activity"/>
    <property type="evidence" value="ECO:0007669"/>
    <property type="project" value="UniProtKB-KW"/>
</dbReference>
<accession>A0A5C6RRB7</accession>
<dbReference type="InterPro" id="IPR014284">
    <property type="entry name" value="RNA_pol_sigma-70_dom"/>
</dbReference>
<gene>
    <name evidence="7" type="ORF">FRY97_07310</name>
</gene>
<name>A0A5C6RRB7_9BACT</name>
<comment type="caution">
    <text evidence="7">The sequence shown here is derived from an EMBL/GenBank/DDBJ whole genome shotgun (WGS) entry which is preliminary data.</text>
</comment>
<dbReference type="InterPro" id="IPR013324">
    <property type="entry name" value="RNA_pol_sigma_r3/r4-like"/>
</dbReference>
<feature type="domain" description="RNA polymerase sigma factor 70 region 4 type 2" evidence="6">
    <location>
        <begin position="109"/>
        <end position="159"/>
    </location>
</feature>
<dbReference type="CDD" id="cd06171">
    <property type="entry name" value="Sigma70_r4"/>
    <property type="match status" value="1"/>
</dbReference>
<feature type="domain" description="RNA polymerase sigma-70 region 2" evidence="5">
    <location>
        <begin position="12"/>
        <end position="77"/>
    </location>
</feature>
<dbReference type="GO" id="GO:0006352">
    <property type="term" value="P:DNA-templated transcription initiation"/>
    <property type="evidence" value="ECO:0007669"/>
    <property type="project" value="InterPro"/>
</dbReference>
<proteinExistence type="inferred from homology"/>
<dbReference type="InterPro" id="IPR013249">
    <property type="entry name" value="RNA_pol_sigma70_r4_t2"/>
</dbReference>
<organism evidence="7 8">
    <name type="scientific">Phaeodactylibacter luteus</name>
    <dbReference type="NCBI Taxonomy" id="1564516"/>
    <lineage>
        <taxon>Bacteria</taxon>
        <taxon>Pseudomonadati</taxon>
        <taxon>Bacteroidota</taxon>
        <taxon>Saprospiria</taxon>
        <taxon>Saprospirales</taxon>
        <taxon>Haliscomenobacteraceae</taxon>
        <taxon>Phaeodactylibacter</taxon>
    </lineage>
</organism>
<dbReference type="PANTHER" id="PTHR43133:SF25">
    <property type="entry name" value="RNA POLYMERASE SIGMA FACTOR RFAY-RELATED"/>
    <property type="match status" value="1"/>
</dbReference>
<protein>
    <submittedName>
        <fullName evidence="7">RNA polymerase sigma factor</fullName>
    </submittedName>
</protein>
<evidence type="ECO:0000259" key="6">
    <source>
        <dbReference type="Pfam" id="PF08281"/>
    </source>
</evidence>
<dbReference type="PANTHER" id="PTHR43133">
    <property type="entry name" value="RNA POLYMERASE ECF-TYPE SIGMA FACTO"/>
    <property type="match status" value="1"/>
</dbReference>
<evidence type="ECO:0000256" key="4">
    <source>
        <dbReference type="ARBA" id="ARBA00023163"/>
    </source>
</evidence>
<dbReference type="RefSeq" id="WP_147166789.1">
    <property type="nucleotide sequence ID" value="NZ_VOOR01000011.1"/>
</dbReference>
<dbReference type="InterPro" id="IPR013325">
    <property type="entry name" value="RNA_pol_sigma_r2"/>
</dbReference>
<comment type="similarity">
    <text evidence="1">Belongs to the sigma-70 factor family. ECF subfamily.</text>
</comment>
<dbReference type="OrthoDB" id="9803470at2"/>
<evidence type="ECO:0000256" key="1">
    <source>
        <dbReference type="ARBA" id="ARBA00010641"/>
    </source>
</evidence>
<dbReference type="SUPFAM" id="SSF88946">
    <property type="entry name" value="Sigma2 domain of RNA polymerase sigma factors"/>
    <property type="match status" value="1"/>
</dbReference>
<sequence length="180" mass="21598">MSNLEFTQSFYQYRPTLMSFAVHLTKDEEEANDLMQDTAYKAFKYRNMYKPHTNLRAWLMTIMRNTFINNYRQRKRRRTLQDSTANQYWINAGNGQAYNTGESEVTMKELMGMVERLDDWLKVPFLMHYQGFKYEEIAQELEIPLGTVKSRIFFARRKLQEGLEKLYPVKNIKEMMAARN</sequence>
<keyword evidence="3" id="KW-0731">Sigma factor</keyword>
<keyword evidence="8" id="KW-1185">Reference proteome</keyword>
<keyword evidence="2" id="KW-0805">Transcription regulation</keyword>
<reference evidence="7 8" key="1">
    <citation type="submission" date="2019-08" db="EMBL/GenBank/DDBJ databases">
        <title>Genome of Phaeodactylibacter luteus.</title>
        <authorList>
            <person name="Bowman J.P."/>
        </authorList>
    </citation>
    <scope>NUCLEOTIDE SEQUENCE [LARGE SCALE GENOMIC DNA]</scope>
    <source>
        <strain evidence="7 8">KCTC 42180</strain>
    </source>
</reference>
<dbReference type="InterPro" id="IPR007627">
    <property type="entry name" value="RNA_pol_sigma70_r2"/>
</dbReference>
<evidence type="ECO:0000256" key="3">
    <source>
        <dbReference type="ARBA" id="ARBA00023082"/>
    </source>
</evidence>
<evidence type="ECO:0000313" key="8">
    <source>
        <dbReference type="Proteomes" id="UP000321580"/>
    </source>
</evidence>
<dbReference type="GO" id="GO:0003677">
    <property type="term" value="F:DNA binding"/>
    <property type="evidence" value="ECO:0007669"/>
    <property type="project" value="InterPro"/>
</dbReference>
<keyword evidence="4" id="KW-0804">Transcription</keyword>
<dbReference type="Proteomes" id="UP000321580">
    <property type="component" value="Unassembled WGS sequence"/>
</dbReference>
<dbReference type="Pfam" id="PF04542">
    <property type="entry name" value="Sigma70_r2"/>
    <property type="match status" value="1"/>
</dbReference>
<evidence type="ECO:0000259" key="5">
    <source>
        <dbReference type="Pfam" id="PF04542"/>
    </source>
</evidence>
<dbReference type="InterPro" id="IPR039425">
    <property type="entry name" value="RNA_pol_sigma-70-like"/>
</dbReference>
<dbReference type="EMBL" id="VOOR01000011">
    <property type="protein sequence ID" value="TXB64494.1"/>
    <property type="molecule type" value="Genomic_DNA"/>
</dbReference>
<dbReference type="NCBIfam" id="TIGR02937">
    <property type="entry name" value="sigma70-ECF"/>
    <property type="match status" value="1"/>
</dbReference>
<dbReference type="Pfam" id="PF08281">
    <property type="entry name" value="Sigma70_r4_2"/>
    <property type="match status" value="1"/>
</dbReference>
<dbReference type="Gene3D" id="1.10.1740.10">
    <property type="match status" value="1"/>
</dbReference>
<dbReference type="InterPro" id="IPR036388">
    <property type="entry name" value="WH-like_DNA-bd_sf"/>
</dbReference>
<dbReference type="Gene3D" id="1.10.10.10">
    <property type="entry name" value="Winged helix-like DNA-binding domain superfamily/Winged helix DNA-binding domain"/>
    <property type="match status" value="1"/>
</dbReference>
<dbReference type="AlphaFoldDB" id="A0A5C6RRB7"/>
<dbReference type="SUPFAM" id="SSF88659">
    <property type="entry name" value="Sigma3 and sigma4 domains of RNA polymerase sigma factors"/>
    <property type="match status" value="1"/>
</dbReference>